<feature type="transmembrane region" description="Helical" evidence="1">
    <location>
        <begin position="123"/>
        <end position="144"/>
    </location>
</feature>
<dbReference type="Proteomes" id="UP000051802">
    <property type="component" value="Unassembled WGS sequence"/>
</dbReference>
<dbReference type="STRING" id="676599.ARC20_02150"/>
<keyword evidence="3" id="KW-1185">Reference proteome</keyword>
<sequence length="152" mass="16758">MHLAPRQAGGSSMFGPSLAELKARQVALRARIDARVAEMAASGSSGGVVIAELTPLTSQLVALEQQIRQRTPRRDLRHELAHLDTQLRDATLAPAEQQRLARRRDALRVYLAPKRPLVPRRPLWHFVLAGLLMFAAIVFVTVVLPPLVVGRP</sequence>
<keyword evidence="1" id="KW-0472">Membrane</keyword>
<keyword evidence="1" id="KW-0812">Transmembrane</keyword>
<dbReference type="AlphaFoldDB" id="A0A0R0AAU6"/>
<comment type="caution">
    <text evidence="2">The sequence shown here is derived from an EMBL/GenBank/DDBJ whole genome shotgun (WGS) entry which is preliminary data.</text>
</comment>
<keyword evidence="1" id="KW-1133">Transmembrane helix</keyword>
<accession>A0A0R0AAU6</accession>
<protein>
    <submittedName>
        <fullName evidence="2">Uncharacterized protein</fullName>
    </submittedName>
</protein>
<evidence type="ECO:0000313" key="2">
    <source>
        <dbReference type="EMBL" id="KRG37715.1"/>
    </source>
</evidence>
<gene>
    <name evidence="2" type="ORF">ARC20_02150</name>
</gene>
<dbReference type="EMBL" id="LLXU01000131">
    <property type="protein sequence ID" value="KRG37715.1"/>
    <property type="molecule type" value="Genomic_DNA"/>
</dbReference>
<reference evidence="2 3" key="1">
    <citation type="submission" date="2015-10" db="EMBL/GenBank/DDBJ databases">
        <title>Genome sequencing and analysis of members of genus Stenotrophomonas.</title>
        <authorList>
            <person name="Patil P.P."/>
            <person name="Midha S."/>
            <person name="Patil P.B."/>
        </authorList>
    </citation>
    <scope>NUCLEOTIDE SEQUENCE [LARGE SCALE GENOMIC DNA]</scope>
    <source>
        <strain evidence="2 3">JCM 16536</strain>
    </source>
</reference>
<proteinExistence type="predicted"/>
<evidence type="ECO:0000313" key="3">
    <source>
        <dbReference type="Proteomes" id="UP000051802"/>
    </source>
</evidence>
<evidence type="ECO:0000256" key="1">
    <source>
        <dbReference type="SAM" id="Phobius"/>
    </source>
</evidence>
<organism evidence="2 3">
    <name type="scientific">Stenotrophomonas panacihumi</name>
    <dbReference type="NCBI Taxonomy" id="676599"/>
    <lineage>
        <taxon>Bacteria</taxon>
        <taxon>Pseudomonadati</taxon>
        <taxon>Pseudomonadota</taxon>
        <taxon>Gammaproteobacteria</taxon>
        <taxon>Lysobacterales</taxon>
        <taxon>Lysobacteraceae</taxon>
        <taxon>Stenotrophomonas</taxon>
    </lineage>
</organism>
<name>A0A0R0AAU6_9GAMM</name>